<evidence type="ECO:0000313" key="2">
    <source>
        <dbReference type="Proteomes" id="UP000887116"/>
    </source>
</evidence>
<organism evidence="1 2">
    <name type="scientific">Trichonephila clavata</name>
    <name type="common">Joro spider</name>
    <name type="synonym">Nephila clavata</name>
    <dbReference type="NCBI Taxonomy" id="2740835"/>
    <lineage>
        <taxon>Eukaryota</taxon>
        <taxon>Metazoa</taxon>
        <taxon>Ecdysozoa</taxon>
        <taxon>Arthropoda</taxon>
        <taxon>Chelicerata</taxon>
        <taxon>Arachnida</taxon>
        <taxon>Araneae</taxon>
        <taxon>Araneomorphae</taxon>
        <taxon>Entelegynae</taxon>
        <taxon>Araneoidea</taxon>
        <taxon>Nephilidae</taxon>
        <taxon>Trichonephila</taxon>
    </lineage>
</organism>
<keyword evidence="2" id="KW-1185">Reference proteome</keyword>
<name>A0A8X6KAD8_TRICU</name>
<dbReference type="AlphaFoldDB" id="A0A8X6KAD8"/>
<evidence type="ECO:0000313" key="1">
    <source>
        <dbReference type="EMBL" id="GFQ70145.1"/>
    </source>
</evidence>
<comment type="caution">
    <text evidence="1">The sequence shown here is derived from an EMBL/GenBank/DDBJ whole genome shotgun (WGS) entry which is preliminary data.</text>
</comment>
<proteinExistence type="predicted"/>
<dbReference type="Proteomes" id="UP000887116">
    <property type="component" value="Unassembled WGS sequence"/>
</dbReference>
<dbReference type="EMBL" id="BMAO01000936">
    <property type="protein sequence ID" value="GFQ70145.1"/>
    <property type="molecule type" value="Genomic_DNA"/>
</dbReference>
<accession>A0A8X6KAD8</accession>
<gene>
    <name evidence="1" type="ORF">TNCT_317441</name>
</gene>
<sequence>MQKKPYLHDTITVQKDESTPFQIIIAYAVISFVQSYFSGDLFQPVFQWQISQTLVRRLWHLIARLLAIDFAFWKAVNDFLLLTGKIS</sequence>
<protein>
    <submittedName>
        <fullName evidence="1">Uncharacterized protein</fullName>
    </submittedName>
</protein>
<reference evidence="1" key="1">
    <citation type="submission" date="2020-07" db="EMBL/GenBank/DDBJ databases">
        <title>Multicomponent nature underlies the extraordinary mechanical properties of spider dragline silk.</title>
        <authorList>
            <person name="Kono N."/>
            <person name="Nakamura H."/>
            <person name="Mori M."/>
            <person name="Yoshida Y."/>
            <person name="Ohtoshi R."/>
            <person name="Malay A.D."/>
            <person name="Moran D.A.P."/>
            <person name="Tomita M."/>
            <person name="Numata K."/>
            <person name="Arakawa K."/>
        </authorList>
    </citation>
    <scope>NUCLEOTIDE SEQUENCE</scope>
</reference>